<accession>A0ABD0PQU5</accession>
<comment type="caution">
    <text evidence="4">The sequence shown here is derived from an EMBL/GenBank/DDBJ whole genome shotgun (WGS) entry which is preliminary data.</text>
</comment>
<sequence>DDADVEWKFARSKLWLSYFDNGKTLPPPFSIVPSPKSFYLCIKRLVNLLRCRRRRLKKDVELGMDNSKSR</sequence>
<organism evidence="4 5">
    <name type="scientific">Cirrhinus mrigala</name>
    <name type="common">Mrigala</name>
    <dbReference type="NCBI Taxonomy" id="683832"/>
    <lineage>
        <taxon>Eukaryota</taxon>
        <taxon>Metazoa</taxon>
        <taxon>Chordata</taxon>
        <taxon>Craniata</taxon>
        <taxon>Vertebrata</taxon>
        <taxon>Euteleostomi</taxon>
        <taxon>Actinopterygii</taxon>
        <taxon>Neopterygii</taxon>
        <taxon>Teleostei</taxon>
        <taxon>Ostariophysi</taxon>
        <taxon>Cypriniformes</taxon>
        <taxon>Cyprinidae</taxon>
        <taxon>Labeoninae</taxon>
        <taxon>Labeonini</taxon>
        <taxon>Cirrhinus</taxon>
    </lineage>
</organism>
<dbReference type="AlphaFoldDB" id="A0ABD0PQU5"/>
<evidence type="ECO:0000256" key="1">
    <source>
        <dbReference type="ARBA" id="ARBA00022448"/>
    </source>
</evidence>
<feature type="non-terminal residue" evidence="4">
    <location>
        <position position="70"/>
    </location>
</feature>
<name>A0ABD0PQU5_CIRMR</name>
<dbReference type="PANTHER" id="PTHR10117:SF8">
    <property type="entry name" value="SHORT TRANSIENT RECEPTOR POTENTIAL CHANNEL 3"/>
    <property type="match status" value="1"/>
</dbReference>
<reference evidence="4 5" key="1">
    <citation type="submission" date="2024-05" db="EMBL/GenBank/DDBJ databases">
        <title>Genome sequencing and assembly of Indian major carp, Cirrhinus mrigala (Hamilton, 1822).</title>
        <authorList>
            <person name="Mohindra V."/>
            <person name="Chowdhury L.M."/>
            <person name="Lal K."/>
            <person name="Jena J.K."/>
        </authorList>
    </citation>
    <scope>NUCLEOTIDE SEQUENCE [LARGE SCALE GENOMIC DNA]</scope>
    <source>
        <strain evidence="4">CM1030</strain>
        <tissue evidence="4">Blood</tissue>
    </source>
</reference>
<evidence type="ECO:0000313" key="4">
    <source>
        <dbReference type="EMBL" id="KAL0176400.1"/>
    </source>
</evidence>
<dbReference type="PANTHER" id="PTHR10117">
    <property type="entry name" value="TRANSIENT RECEPTOR POTENTIAL CHANNEL"/>
    <property type="match status" value="1"/>
</dbReference>
<gene>
    <name evidence="4" type="ORF">M9458_028730</name>
</gene>
<dbReference type="GO" id="GO:0034220">
    <property type="term" value="P:monoatomic ion transmembrane transport"/>
    <property type="evidence" value="ECO:0007669"/>
    <property type="project" value="UniProtKB-KW"/>
</dbReference>
<keyword evidence="1" id="KW-0813">Transport</keyword>
<proteinExistence type="predicted"/>
<evidence type="ECO:0000256" key="2">
    <source>
        <dbReference type="ARBA" id="ARBA00023065"/>
    </source>
</evidence>
<protein>
    <submittedName>
        <fullName evidence="4">Uncharacterized protein</fullName>
    </submittedName>
</protein>
<keyword evidence="2" id="KW-0406">Ion transport</keyword>
<evidence type="ECO:0000313" key="5">
    <source>
        <dbReference type="Proteomes" id="UP001529510"/>
    </source>
</evidence>
<keyword evidence="3" id="KW-0407">Ion channel</keyword>
<dbReference type="InterPro" id="IPR002153">
    <property type="entry name" value="TRPC_channel"/>
</dbReference>
<dbReference type="Proteomes" id="UP001529510">
    <property type="component" value="Unassembled WGS sequence"/>
</dbReference>
<evidence type="ECO:0000256" key="3">
    <source>
        <dbReference type="ARBA" id="ARBA00023303"/>
    </source>
</evidence>
<dbReference type="EMBL" id="JAMKFB020000014">
    <property type="protein sequence ID" value="KAL0176400.1"/>
    <property type="molecule type" value="Genomic_DNA"/>
</dbReference>
<keyword evidence="5" id="KW-1185">Reference proteome</keyword>
<feature type="non-terminal residue" evidence="4">
    <location>
        <position position="1"/>
    </location>
</feature>